<dbReference type="HOGENOM" id="CLU_1642970_0_0_12"/>
<sequence>MSRSYRKFPSSSPNGEFIPHKWKHFRELERQCVHREMMAVDHGETLFPRYYPANEKSWVSTHRCYLSIKEIRDTYYAEINHILNDFQSRRPREAYRENFLTNFNSMDVSSVFDFEWLNHHRIKQAIKHWEGEPLDVLYYLQQQGLIEMAVRKAYKGYKRKD</sequence>
<dbReference type="Proteomes" id="UP000009223">
    <property type="component" value="Chromosome"/>
</dbReference>
<protein>
    <submittedName>
        <fullName evidence="1">Uncharacterized protein</fullName>
    </submittedName>
</protein>
<evidence type="ECO:0000313" key="1">
    <source>
        <dbReference type="EMBL" id="AEF84561.1"/>
    </source>
</evidence>
<proteinExistence type="predicted"/>
<dbReference type="KEGG" id="tpi:TREPR_0862"/>
<organism evidence="1 2">
    <name type="scientific">Treponema primitia (strain ATCC BAA-887 / DSM 12427 / ZAS-2)</name>
    <dbReference type="NCBI Taxonomy" id="545694"/>
    <lineage>
        <taxon>Bacteria</taxon>
        <taxon>Pseudomonadati</taxon>
        <taxon>Spirochaetota</taxon>
        <taxon>Spirochaetia</taxon>
        <taxon>Spirochaetales</taxon>
        <taxon>Treponemataceae</taxon>
        <taxon>Treponema</taxon>
    </lineage>
</organism>
<dbReference type="AlphaFoldDB" id="F5YIN4"/>
<name>F5YIN4_TREPZ</name>
<reference evidence="2" key="1">
    <citation type="submission" date="2009-12" db="EMBL/GenBank/DDBJ databases">
        <title>Complete sequence of Treponema primitia strain ZAS-2.</title>
        <authorList>
            <person name="Tetu S.G."/>
            <person name="Matson E."/>
            <person name="Ren Q."/>
            <person name="Seshadri R."/>
            <person name="Elbourne L."/>
            <person name="Hassan K.A."/>
            <person name="Durkin A."/>
            <person name="Radune D."/>
            <person name="Mohamoud Y."/>
            <person name="Shay R."/>
            <person name="Jin S."/>
            <person name="Zhang X."/>
            <person name="Lucey K."/>
            <person name="Ballor N.R."/>
            <person name="Ottesen E."/>
            <person name="Rosenthal R."/>
            <person name="Allen A."/>
            <person name="Leadbetter J.R."/>
            <person name="Paulsen I.T."/>
        </authorList>
    </citation>
    <scope>NUCLEOTIDE SEQUENCE [LARGE SCALE GENOMIC DNA]</scope>
    <source>
        <strain evidence="2">ATCC BAA-887 / DSM 12427 / ZAS-2</strain>
    </source>
</reference>
<gene>
    <name evidence="1" type="ordered locus">TREPR_0862</name>
</gene>
<dbReference type="EMBL" id="CP001843">
    <property type="protein sequence ID" value="AEF84561.1"/>
    <property type="molecule type" value="Genomic_DNA"/>
</dbReference>
<evidence type="ECO:0000313" key="2">
    <source>
        <dbReference type="Proteomes" id="UP000009223"/>
    </source>
</evidence>
<reference evidence="1 2" key="2">
    <citation type="journal article" date="2011" name="ISME J.">
        <title>RNA-seq reveals cooperative metabolic interactions between two termite-gut spirochete species in co-culture.</title>
        <authorList>
            <person name="Rosenthal A.Z."/>
            <person name="Matson E.G."/>
            <person name="Eldar A."/>
            <person name="Leadbetter J.R."/>
        </authorList>
    </citation>
    <scope>NUCLEOTIDE SEQUENCE [LARGE SCALE GENOMIC DNA]</scope>
    <source>
        <strain evidence="2">ATCC BAA-887 / DSM 12427 / ZAS-2</strain>
    </source>
</reference>
<accession>F5YIN4</accession>
<keyword evidence="2" id="KW-1185">Reference proteome</keyword>